<name>A0A1G2CSB4_9BACT</name>
<dbReference type="Pfam" id="PF01702">
    <property type="entry name" value="TGT"/>
    <property type="match status" value="1"/>
</dbReference>
<evidence type="ECO:0000313" key="5">
    <source>
        <dbReference type="EMBL" id="OGZ04284.1"/>
    </source>
</evidence>
<proteinExistence type="predicted"/>
<dbReference type="GO" id="GO:0005737">
    <property type="term" value="C:cytoplasm"/>
    <property type="evidence" value="ECO:0007669"/>
    <property type="project" value="TreeGrafter"/>
</dbReference>
<keyword evidence="1" id="KW-0328">Glycosyltransferase</keyword>
<dbReference type="EMBL" id="MHLF01000004">
    <property type="protein sequence ID" value="OGZ04284.1"/>
    <property type="molecule type" value="Genomic_DNA"/>
</dbReference>
<dbReference type="NCBIfam" id="TIGR00449">
    <property type="entry name" value="tgt_general"/>
    <property type="match status" value="1"/>
</dbReference>
<dbReference type="GO" id="GO:0008479">
    <property type="term" value="F:tRNA-guanosine(34) queuine transglycosylase activity"/>
    <property type="evidence" value="ECO:0007669"/>
    <property type="project" value="InterPro"/>
</dbReference>
<dbReference type="InterPro" id="IPR004803">
    <property type="entry name" value="TGT"/>
</dbReference>
<feature type="domain" description="tRNA-guanine(15) transglycosylase-like" evidence="4">
    <location>
        <begin position="14"/>
        <end position="393"/>
    </location>
</feature>
<accession>A0A1G2CSB4</accession>
<comment type="caution">
    <text evidence="5">The sequence shown here is derived from an EMBL/GenBank/DDBJ whole genome shotgun (WGS) entry which is preliminary data.</text>
</comment>
<dbReference type="Gene3D" id="3.20.20.105">
    <property type="entry name" value="Queuine tRNA-ribosyltransferase-like"/>
    <property type="match status" value="1"/>
</dbReference>
<dbReference type="InterPro" id="IPR050076">
    <property type="entry name" value="ArchSynthase1/Queuine_TRR"/>
</dbReference>
<protein>
    <recommendedName>
        <fullName evidence="4">tRNA-guanine(15) transglycosylase-like domain-containing protein</fullName>
    </recommendedName>
</protein>
<dbReference type="InterPro" id="IPR002616">
    <property type="entry name" value="tRNA_ribo_trans-like"/>
</dbReference>
<keyword evidence="2" id="KW-0808">Transferase</keyword>
<dbReference type="PANTHER" id="PTHR46499">
    <property type="entry name" value="QUEUINE TRNA-RIBOSYLTRANSFERASE"/>
    <property type="match status" value="1"/>
</dbReference>
<dbReference type="Proteomes" id="UP000177246">
    <property type="component" value="Unassembled WGS sequence"/>
</dbReference>
<dbReference type="AlphaFoldDB" id="A0A1G2CSB4"/>
<evidence type="ECO:0000256" key="1">
    <source>
        <dbReference type="ARBA" id="ARBA00022676"/>
    </source>
</evidence>
<dbReference type="SUPFAM" id="SSF51713">
    <property type="entry name" value="tRNA-guanine transglycosylase"/>
    <property type="match status" value="1"/>
</dbReference>
<evidence type="ECO:0000259" key="4">
    <source>
        <dbReference type="Pfam" id="PF01702"/>
    </source>
</evidence>
<dbReference type="NCBIfam" id="TIGR00430">
    <property type="entry name" value="Q_tRNA_tgt"/>
    <property type="match status" value="1"/>
</dbReference>
<dbReference type="PANTHER" id="PTHR46499:SF1">
    <property type="entry name" value="QUEUINE TRNA-RIBOSYLTRANSFERASE"/>
    <property type="match status" value="1"/>
</dbReference>
<organism evidence="5 6">
    <name type="scientific">Candidatus Liptonbacteria bacterium RIFOXYC1_FULL_36_8</name>
    <dbReference type="NCBI Taxonomy" id="1798655"/>
    <lineage>
        <taxon>Bacteria</taxon>
        <taxon>Candidatus Liptoniibacteriota</taxon>
    </lineage>
</organism>
<sequence length="398" mass="45931">MFEFKEEKRSKFCGARVGIIKTEYGEFETPLYVFAGTDAEIRTLDKKSLKEVKALVANTYHLGVRTNKIKEMEKSGGLHKYMNFKGLIMTDSGGFQVFSYGFSREHGIGKIGFFPGKSKVKTVKEENLAQITEKGVFFKDESGKKKFLGPEESIKIQEKLGADIILAFDECTSPFHEYEYTKKSLERTNRWAKKCLKIKKSGQALYGIIQGGFFKDLREESARFINSLDFQGIAVGGPLGKDRSDMIQVLDWIQPFLEEKPELPRHMLGIGKPEDLFCGIERGMDTFDCVIPTREARHGSVYTKNRRIDLTRGSMKFKKGERIEKKCLCQTCLDFSVLELREMIKSENPRKTEVAKLLTVHNIFWFQNLMDKIRKSILEGKFKEFKKEFLKEYIRKII</sequence>
<evidence type="ECO:0000256" key="2">
    <source>
        <dbReference type="ARBA" id="ARBA00022679"/>
    </source>
</evidence>
<dbReference type="GO" id="GO:0002099">
    <property type="term" value="P:tRNA wobble guanine modification"/>
    <property type="evidence" value="ECO:0007669"/>
    <property type="project" value="TreeGrafter"/>
</dbReference>
<evidence type="ECO:0000256" key="3">
    <source>
        <dbReference type="ARBA" id="ARBA00022694"/>
    </source>
</evidence>
<keyword evidence="3" id="KW-0819">tRNA processing</keyword>
<evidence type="ECO:0000313" key="6">
    <source>
        <dbReference type="Proteomes" id="UP000177246"/>
    </source>
</evidence>
<gene>
    <name evidence="5" type="ORF">A2430_00070</name>
</gene>
<dbReference type="InterPro" id="IPR036511">
    <property type="entry name" value="TGT-like_sf"/>
</dbReference>
<reference evidence="5 6" key="1">
    <citation type="journal article" date="2016" name="Nat. Commun.">
        <title>Thousands of microbial genomes shed light on interconnected biogeochemical processes in an aquifer system.</title>
        <authorList>
            <person name="Anantharaman K."/>
            <person name="Brown C.T."/>
            <person name="Hug L.A."/>
            <person name="Sharon I."/>
            <person name="Castelle C.J."/>
            <person name="Probst A.J."/>
            <person name="Thomas B.C."/>
            <person name="Singh A."/>
            <person name="Wilkins M.J."/>
            <person name="Karaoz U."/>
            <person name="Brodie E.L."/>
            <person name="Williams K.H."/>
            <person name="Hubbard S.S."/>
            <person name="Banfield J.F."/>
        </authorList>
    </citation>
    <scope>NUCLEOTIDE SEQUENCE [LARGE SCALE GENOMIC DNA]</scope>
</reference>